<dbReference type="Proteomes" id="UP000051950">
    <property type="component" value="Unassembled WGS sequence"/>
</dbReference>
<comment type="caution">
    <text evidence="2">The sequence shown here is derived from an EMBL/GenBank/DDBJ whole genome shotgun (WGS) entry which is preliminary data.</text>
</comment>
<dbReference type="EMBL" id="LMZQ01000008">
    <property type="protein sequence ID" value="KRT15660.1"/>
    <property type="molecule type" value="Genomic_DNA"/>
</dbReference>
<dbReference type="Gene3D" id="2.30.30.40">
    <property type="entry name" value="SH3 Domains"/>
    <property type="match status" value="2"/>
</dbReference>
<dbReference type="RefSeq" id="WP_057932812.1">
    <property type="nucleotide sequence ID" value="NZ_LMZQ01000008.1"/>
</dbReference>
<dbReference type="STRING" id="687842.ASU31_13425"/>
<dbReference type="InterPro" id="IPR036505">
    <property type="entry name" value="Amidase/PGRP_sf"/>
</dbReference>
<dbReference type="Pfam" id="PF01510">
    <property type="entry name" value="Amidase_2"/>
    <property type="match status" value="1"/>
</dbReference>
<dbReference type="GO" id="GO:0009253">
    <property type="term" value="P:peptidoglycan catabolic process"/>
    <property type="evidence" value="ECO:0007669"/>
    <property type="project" value="InterPro"/>
</dbReference>
<evidence type="ECO:0000313" key="2">
    <source>
        <dbReference type="EMBL" id="KRT15660.1"/>
    </source>
</evidence>
<dbReference type="PROSITE" id="PS51781">
    <property type="entry name" value="SH3B"/>
    <property type="match status" value="1"/>
</dbReference>
<protein>
    <submittedName>
        <fullName evidence="2">N-acetylmuramoyl-L-alanine amidase</fullName>
    </submittedName>
</protein>
<accession>A0A0T5VP61</accession>
<gene>
    <name evidence="2" type="ORF">ASU31_13425</name>
</gene>
<dbReference type="PANTHER" id="PTHR34408">
    <property type="entry name" value="FAMILY PROTEIN, PUTATIVE-RELATED"/>
    <property type="match status" value="1"/>
</dbReference>
<dbReference type="Gene3D" id="3.40.80.10">
    <property type="entry name" value="Peptidoglycan recognition protein-like"/>
    <property type="match status" value="1"/>
</dbReference>
<evidence type="ECO:0000313" key="3">
    <source>
        <dbReference type="Proteomes" id="UP000051950"/>
    </source>
</evidence>
<sequence>MTSKFGFTKLNISEFEQWLSKLKVAKTIVYIQEHHTWNPSYISFKNDNHFELQLAMKNYHVNNNGWMDIGQHFTTFPDGSILTGRSLEQTPACIFGFNSNAICIENLGNFDLGKDTMTTEHKETIVRITAALCKKFSIPVNSDKIVYHHWFNLSTGERNNGAKNNKTCPGTGFFGGNKVSDCENNFLPLVANVLKTAVLPPNIPVLKYVYVTSDTLNIRTEANPKSNIVKDRESAILGAILRVYEIKNGWYKISSSASNWVNGSYTKDVTRYTVNANTLNVRSGPGIDYPKVASIYKNQEVFVIDEKNSWFKISSDNKWVKKEFLTIVT</sequence>
<dbReference type="SUPFAM" id="SSF55846">
    <property type="entry name" value="N-acetylmuramoyl-L-alanine amidase-like"/>
    <property type="match status" value="1"/>
</dbReference>
<dbReference type="InterPro" id="IPR003646">
    <property type="entry name" value="SH3-like_bac-type"/>
</dbReference>
<dbReference type="InterPro" id="IPR052354">
    <property type="entry name" value="Cell_Wall_Dynamics_Protein"/>
</dbReference>
<name>A0A0T5VP61_9SPHI</name>
<dbReference type="AlphaFoldDB" id="A0A0T5VP61"/>
<dbReference type="PANTHER" id="PTHR34408:SF1">
    <property type="entry name" value="GLYCOSYL HYDROLASE FAMILY 19 DOMAIN-CONTAINING PROTEIN HI_1415"/>
    <property type="match status" value="1"/>
</dbReference>
<organism evidence="2 3">
    <name type="scientific">Pedobacter ginsenosidimutans</name>
    <dbReference type="NCBI Taxonomy" id="687842"/>
    <lineage>
        <taxon>Bacteria</taxon>
        <taxon>Pseudomonadati</taxon>
        <taxon>Bacteroidota</taxon>
        <taxon>Sphingobacteriia</taxon>
        <taxon>Sphingobacteriales</taxon>
        <taxon>Sphingobacteriaceae</taxon>
        <taxon>Pedobacter</taxon>
    </lineage>
</organism>
<dbReference type="Pfam" id="PF08239">
    <property type="entry name" value="SH3_3"/>
    <property type="match status" value="1"/>
</dbReference>
<dbReference type="InterPro" id="IPR002502">
    <property type="entry name" value="Amidase_domain"/>
</dbReference>
<dbReference type="OrthoDB" id="2812205at2"/>
<reference evidence="2 3" key="1">
    <citation type="submission" date="2015-11" db="EMBL/GenBank/DDBJ databases">
        <title>Sequence of Pedobacter ginsenosidimutans.</title>
        <authorList>
            <person name="Carson E."/>
            <person name="Keyser V."/>
            <person name="Newman J."/>
            <person name="Miller J."/>
        </authorList>
    </citation>
    <scope>NUCLEOTIDE SEQUENCE [LARGE SCALE GENOMIC DNA]</scope>
    <source>
        <strain evidence="2 3">KACC 14530</strain>
    </source>
</reference>
<proteinExistence type="predicted"/>
<dbReference type="SMART" id="SM00287">
    <property type="entry name" value="SH3b"/>
    <property type="match status" value="2"/>
</dbReference>
<evidence type="ECO:0000259" key="1">
    <source>
        <dbReference type="PROSITE" id="PS51781"/>
    </source>
</evidence>
<dbReference type="CDD" id="cd06583">
    <property type="entry name" value="PGRP"/>
    <property type="match status" value="1"/>
</dbReference>
<dbReference type="GO" id="GO:0008745">
    <property type="term" value="F:N-acetylmuramoyl-L-alanine amidase activity"/>
    <property type="evidence" value="ECO:0007669"/>
    <property type="project" value="InterPro"/>
</dbReference>
<feature type="domain" description="SH3b" evidence="1">
    <location>
        <begin position="269"/>
        <end position="329"/>
    </location>
</feature>
<keyword evidence="3" id="KW-1185">Reference proteome</keyword>